<feature type="transmembrane region" description="Helical" evidence="1">
    <location>
        <begin position="187"/>
        <end position="208"/>
    </location>
</feature>
<name>A0A2K2U1M3_9ACTN</name>
<feature type="transmembrane region" description="Helical" evidence="1">
    <location>
        <begin position="256"/>
        <end position="279"/>
    </location>
</feature>
<comment type="caution">
    <text evidence="2">The sequence shown here is derived from an EMBL/GenBank/DDBJ whole genome shotgun (WGS) entry which is preliminary data.</text>
</comment>
<keyword evidence="1" id="KW-0472">Membrane</keyword>
<evidence type="ECO:0008006" key="4">
    <source>
        <dbReference type="Google" id="ProtNLM"/>
    </source>
</evidence>
<dbReference type="PANTHER" id="PTHR38095:SF2">
    <property type="entry name" value="ANAEROBIC DIMETHYL SULFOXIDE REDUCTASE CHAIN C"/>
    <property type="match status" value="1"/>
</dbReference>
<sequence length="288" mass="29061">MEAALNELPLALFTTLAPMGAGAFVALACALFTTTFSDEQLRKIDRFMAIPLIVVLVGFVASFFHLASPLHAPLVFAGVGSSPLSNEIVAGCIFTVLAVVYWIMGVTGKLPASARKGFAAVVAVAAIVFACFTGLAYVMDTIASWNSPLVPVQFAGFALTGGMALGALVLTLAGALDDAAKGSFKTVALAVVAAGVVLAVAAFCAHVMGVSGLSNALENGADLVSGVTSFVVLAAVLLAASGVATVLAVRGMSPMALSLAAVVLAVAGIFVARLVFYAVQLSVGLYVM</sequence>
<keyword evidence="3" id="KW-1185">Reference proteome</keyword>
<feature type="transmembrane region" description="Helical" evidence="1">
    <location>
        <begin position="118"/>
        <end position="139"/>
    </location>
</feature>
<evidence type="ECO:0000313" key="3">
    <source>
        <dbReference type="Proteomes" id="UP000236488"/>
    </source>
</evidence>
<dbReference type="AlphaFoldDB" id="A0A2K2U1M3"/>
<protein>
    <recommendedName>
        <fullName evidence="4">DMSO reductase</fullName>
    </recommendedName>
</protein>
<dbReference type="EMBL" id="PPEL01000141">
    <property type="protein sequence ID" value="PNV64216.1"/>
    <property type="molecule type" value="Genomic_DNA"/>
</dbReference>
<dbReference type="Pfam" id="PF04976">
    <property type="entry name" value="DmsC"/>
    <property type="match status" value="1"/>
</dbReference>
<feature type="transmembrane region" description="Helical" evidence="1">
    <location>
        <begin position="47"/>
        <end position="68"/>
    </location>
</feature>
<feature type="transmembrane region" description="Helical" evidence="1">
    <location>
        <begin position="12"/>
        <end position="35"/>
    </location>
</feature>
<feature type="transmembrane region" description="Helical" evidence="1">
    <location>
        <begin position="151"/>
        <end position="175"/>
    </location>
</feature>
<dbReference type="InterPro" id="IPR007059">
    <property type="entry name" value="DmsC"/>
</dbReference>
<feature type="transmembrane region" description="Helical" evidence="1">
    <location>
        <begin position="228"/>
        <end position="249"/>
    </location>
</feature>
<keyword evidence="1" id="KW-1133">Transmembrane helix</keyword>
<accession>A0A2K2U1M3</accession>
<proteinExistence type="predicted"/>
<dbReference type="PANTHER" id="PTHR38095">
    <property type="entry name" value="ANAEROBIC DIMETHYL SULFOXIDE REDUCTASE CHAIN YNFH"/>
    <property type="match status" value="1"/>
</dbReference>
<reference evidence="2 3" key="1">
    <citation type="journal article" date="2018" name="Int. J. Syst. Evol. Microbiol.">
        <title>Rubneribacter badeniensis gen. nov., sp. nov. and Enteroscipio rubneri gen. nov., sp. nov., new members of the Eggerthellaceae isolated from human faeces.</title>
        <authorList>
            <person name="Danylec N."/>
            <person name="Gobl A."/>
            <person name="Stoll D.A."/>
            <person name="Hetzer B."/>
            <person name="Kulling S.E."/>
            <person name="Huch M."/>
        </authorList>
    </citation>
    <scope>NUCLEOTIDE SEQUENCE [LARGE SCALE GENOMIC DNA]</scope>
    <source>
        <strain evidence="2 3">ResAG-85</strain>
    </source>
</reference>
<evidence type="ECO:0000313" key="2">
    <source>
        <dbReference type="EMBL" id="PNV64216.1"/>
    </source>
</evidence>
<evidence type="ECO:0000256" key="1">
    <source>
        <dbReference type="SAM" id="Phobius"/>
    </source>
</evidence>
<dbReference type="GO" id="GO:0005886">
    <property type="term" value="C:plasma membrane"/>
    <property type="evidence" value="ECO:0007669"/>
    <property type="project" value="TreeGrafter"/>
</dbReference>
<organism evidence="2 3">
    <name type="scientific">Rubneribacter badeniensis</name>
    <dbReference type="NCBI Taxonomy" id="2070688"/>
    <lineage>
        <taxon>Bacteria</taxon>
        <taxon>Bacillati</taxon>
        <taxon>Actinomycetota</taxon>
        <taxon>Coriobacteriia</taxon>
        <taxon>Eggerthellales</taxon>
        <taxon>Eggerthellaceae</taxon>
        <taxon>Rubneribacter</taxon>
    </lineage>
</organism>
<dbReference type="GO" id="GO:0009390">
    <property type="term" value="C:dimethyl sulfoxide reductase complex"/>
    <property type="evidence" value="ECO:0007669"/>
    <property type="project" value="TreeGrafter"/>
</dbReference>
<dbReference type="GO" id="GO:0019645">
    <property type="term" value="P:anaerobic electron transport chain"/>
    <property type="evidence" value="ECO:0007669"/>
    <property type="project" value="InterPro"/>
</dbReference>
<gene>
    <name evidence="2" type="ORF">C2L80_13165</name>
</gene>
<keyword evidence="1" id="KW-0812">Transmembrane</keyword>
<feature type="transmembrane region" description="Helical" evidence="1">
    <location>
        <begin position="88"/>
        <end position="106"/>
    </location>
</feature>
<dbReference type="GO" id="GO:0009389">
    <property type="term" value="F:dimethyl sulfoxide reductase activity"/>
    <property type="evidence" value="ECO:0007669"/>
    <property type="project" value="TreeGrafter"/>
</dbReference>
<dbReference type="Proteomes" id="UP000236488">
    <property type="component" value="Unassembled WGS sequence"/>
</dbReference>